<dbReference type="GeneID" id="20184315"/>
<dbReference type="VEuPathDB" id="FungiDB:PPTG_15096"/>
<dbReference type="RefSeq" id="XP_008910359.1">
    <property type="nucleotide sequence ID" value="XM_008912111.1"/>
</dbReference>
<sequence length="108" mass="11931">MPDALMVVSCSDVNTILDLDFAEHTDITPTRNREIVQSNGSNFAKVLTSEAFHLSIFPEVISEQLGTRFPCPLIVPSSLDDPQHLILVFKVRITTPIINPSNLPLFLG</sequence>
<dbReference type="EMBL" id="KI669604">
    <property type="protein sequence ID" value="ETN04432.1"/>
    <property type="molecule type" value="Genomic_DNA"/>
</dbReference>
<evidence type="ECO:0000313" key="1">
    <source>
        <dbReference type="EMBL" id="ETN04432.1"/>
    </source>
</evidence>
<evidence type="ECO:0000313" key="2">
    <source>
        <dbReference type="Proteomes" id="UP000018817"/>
    </source>
</evidence>
<organism evidence="1 2">
    <name type="scientific">Phytophthora nicotianae (strain INRA-310)</name>
    <name type="common">Phytophthora parasitica</name>
    <dbReference type="NCBI Taxonomy" id="761204"/>
    <lineage>
        <taxon>Eukaryota</taxon>
        <taxon>Sar</taxon>
        <taxon>Stramenopiles</taxon>
        <taxon>Oomycota</taxon>
        <taxon>Peronosporomycetes</taxon>
        <taxon>Peronosporales</taxon>
        <taxon>Peronosporaceae</taxon>
        <taxon>Phytophthora</taxon>
    </lineage>
</organism>
<dbReference type="AlphaFoldDB" id="W2PU28"/>
<gene>
    <name evidence="1" type="ORF">PPTG_15096</name>
</gene>
<dbReference type="Proteomes" id="UP000018817">
    <property type="component" value="Unassembled WGS sequence"/>
</dbReference>
<reference evidence="1 2" key="2">
    <citation type="submission" date="2013-11" db="EMBL/GenBank/DDBJ databases">
        <title>The Genome Sequence of Phytophthora parasitica INRA-310.</title>
        <authorList>
            <consortium name="The Broad Institute Genomics Platform"/>
            <person name="Russ C."/>
            <person name="Tyler B."/>
            <person name="Panabieres F."/>
            <person name="Shan W."/>
            <person name="Tripathy S."/>
            <person name="Grunwald N."/>
            <person name="Machado M."/>
            <person name="Johnson C.S."/>
            <person name="Arredondo F."/>
            <person name="Hong C."/>
            <person name="Coffey M."/>
            <person name="Young S.K."/>
            <person name="Zeng Q."/>
            <person name="Gargeya S."/>
            <person name="Fitzgerald M."/>
            <person name="Abouelleil A."/>
            <person name="Alvarado L."/>
            <person name="Chapman S.B."/>
            <person name="Gainer-Dewar J."/>
            <person name="Goldberg J."/>
            <person name="Griggs A."/>
            <person name="Gujja S."/>
            <person name="Hansen M."/>
            <person name="Howarth C."/>
            <person name="Imamovic A."/>
            <person name="Ireland A."/>
            <person name="Larimer J."/>
            <person name="McCowan C."/>
            <person name="Murphy C."/>
            <person name="Pearson M."/>
            <person name="Poon T.W."/>
            <person name="Priest M."/>
            <person name="Roberts A."/>
            <person name="Saif S."/>
            <person name="Shea T."/>
            <person name="Sykes S."/>
            <person name="Wortman J."/>
            <person name="Nusbaum C."/>
            <person name="Birren B."/>
        </authorList>
    </citation>
    <scope>NUCLEOTIDE SEQUENCE [LARGE SCALE GENOMIC DNA]</scope>
    <source>
        <strain evidence="1 2">INRA-310</strain>
    </source>
</reference>
<reference evidence="2" key="1">
    <citation type="submission" date="2011-12" db="EMBL/GenBank/DDBJ databases">
        <authorList>
            <consortium name="The Broad Institute Genome Sequencing Platform"/>
            <person name="Russ C."/>
            <person name="Tyler B."/>
            <person name="Panabieres F."/>
            <person name="Shan W."/>
            <person name="Tripathy S."/>
            <person name="Grunwald N."/>
            <person name="Machado M."/>
            <person name="Young S.K."/>
            <person name="Zeng Q."/>
            <person name="Gargeya S."/>
            <person name="Fitzgerald M."/>
            <person name="Haas B."/>
            <person name="Abouelleil A."/>
            <person name="Alvarado L."/>
            <person name="Arachchi H.M."/>
            <person name="Berlin A."/>
            <person name="Chapman S.B."/>
            <person name="Gearin G."/>
            <person name="Goldberg J."/>
            <person name="Griggs A."/>
            <person name="Gujja S."/>
            <person name="Hansen M."/>
            <person name="Heiman D."/>
            <person name="Howarth C."/>
            <person name="Larimer J."/>
            <person name="Lui A."/>
            <person name="MacDonald P.J.P."/>
            <person name="McCowen C."/>
            <person name="Montmayeur A."/>
            <person name="Murphy C."/>
            <person name="Neiman D."/>
            <person name="Pearson M."/>
            <person name="Priest M."/>
            <person name="Roberts A."/>
            <person name="Saif S."/>
            <person name="Shea T."/>
            <person name="Sisk P."/>
            <person name="Stolte C."/>
            <person name="Sykes S."/>
            <person name="Wortman J."/>
            <person name="Nusbaum C."/>
            <person name="Birren B."/>
        </authorList>
    </citation>
    <scope>NUCLEOTIDE SEQUENCE [LARGE SCALE GENOMIC DNA]</scope>
    <source>
        <strain evidence="2">INRA-310</strain>
    </source>
</reference>
<proteinExistence type="predicted"/>
<protein>
    <submittedName>
        <fullName evidence="1">Uncharacterized protein</fullName>
    </submittedName>
</protein>
<name>W2PU28_PHYN3</name>
<accession>W2PU28</accession>